<evidence type="ECO:0008006" key="4">
    <source>
        <dbReference type="Google" id="ProtNLM"/>
    </source>
</evidence>
<dbReference type="InterPro" id="IPR010800">
    <property type="entry name" value="GRP"/>
</dbReference>
<keyword evidence="1" id="KW-0732">Signal</keyword>
<dbReference type="EMBL" id="CP133620">
    <property type="protein sequence ID" value="WMV48432.1"/>
    <property type="molecule type" value="Genomic_DNA"/>
</dbReference>
<name>A0AAF0ULL8_SOLVR</name>
<dbReference type="PANTHER" id="PTHR37389">
    <property type="entry name" value="NODULIN-24"/>
    <property type="match status" value="1"/>
</dbReference>
<evidence type="ECO:0000256" key="1">
    <source>
        <dbReference type="SAM" id="SignalP"/>
    </source>
</evidence>
<evidence type="ECO:0000313" key="3">
    <source>
        <dbReference type="Proteomes" id="UP001234989"/>
    </source>
</evidence>
<keyword evidence="3" id="KW-1185">Reference proteome</keyword>
<evidence type="ECO:0000313" key="2">
    <source>
        <dbReference type="EMBL" id="WMV48432.1"/>
    </source>
</evidence>
<protein>
    <recommendedName>
        <fullName evidence="4">Glycine-rich protein</fullName>
    </recommendedName>
</protein>
<dbReference type="Proteomes" id="UP001234989">
    <property type="component" value="Chromosome 9"/>
</dbReference>
<proteinExistence type="predicted"/>
<organism evidence="2 3">
    <name type="scientific">Solanum verrucosum</name>
    <dbReference type="NCBI Taxonomy" id="315347"/>
    <lineage>
        <taxon>Eukaryota</taxon>
        <taxon>Viridiplantae</taxon>
        <taxon>Streptophyta</taxon>
        <taxon>Embryophyta</taxon>
        <taxon>Tracheophyta</taxon>
        <taxon>Spermatophyta</taxon>
        <taxon>Magnoliopsida</taxon>
        <taxon>eudicotyledons</taxon>
        <taxon>Gunneridae</taxon>
        <taxon>Pentapetalae</taxon>
        <taxon>asterids</taxon>
        <taxon>lamiids</taxon>
        <taxon>Solanales</taxon>
        <taxon>Solanaceae</taxon>
        <taxon>Solanoideae</taxon>
        <taxon>Solaneae</taxon>
        <taxon>Solanum</taxon>
    </lineage>
</organism>
<gene>
    <name evidence="2" type="ORF">MTR67_041817</name>
</gene>
<feature type="chain" id="PRO_5041954485" description="Glycine-rich protein" evidence="1">
    <location>
        <begin position="24"/>
        <end position="113"/>
    </location>
</feature>
<feature type="signal peptide" evidence="1">
    <location>
        <begin position="1"/>
        <end position="23"/>
    </location>
</feature>
<dbReference type="PANTHER" id="PTHR37389:SF39">
    <property type="entry name" value="GLYCINE-RICH PROTEIN"/>
    <property type="match status" value="1"/>
</dbReference>
<dbReference type="AlphaFoldDB" id="A0AAF0ULL8"/>
<reference evidence="2" key="1">
    <citation type="submission" date="2023-08" db="EMBL/GenBank/DDBJ databases">
        <title>A de novo genome assembly of Solanum verrucosum Schlechtendal, a Mexican diploid species geographically isolated from the other diploid A-genome species in potato relatives.</title>
        <authorList>
            <person name="Hosaka K."/>
        </authorList>
    </citation>
    <scope>NUCLEOTIDE SEQUENCE</scope>
    <source>
        <tissue evidence="2">Young leaves</tissue>
    </source>
</reference>
<sequence>MGLKAFLLIVLAIFLVITSEVAARKLLQRSITSSENGGGVLPVVGGLSGVGGGLLPNAGGLISGLPIVGGPSGVLPKVGGPSGVLPKVGGPSGVEGGLLGDLISGLPIIGGLP</sequence>
<accession>A0AAF0ULL8</accession>